<dbReference type="OrthoDB" id="7857929at2"/>
<dbReference type="AlphaFoldDB" id="A0A165SW96"/>
<feature type="domain" description="HTH cro/C1-type" evidence="1">
    <location>
        <begin position="23"/>
        <end position="62"/>
    </location>
</feature>
<comment type="caution">
    <text evidence="2">The sequence shown here is derived from an EMBL/GenBank/DDBJ whole genome shotgun (WGS) entry which is preliminary data.</text>
</comment>
<proteinExistence type="predicted"/>
<dbReference type="PROSITE" id="PS50943">
    <property type="entry name" value="HTH_CROC1"/>
    <property type="match status" value="1"/>
</dbReference>
<dbReference type="CDD" id="cd00093">
    <property type="entry name" value="HTH_XRE"/>
    <property type="match status" value="1"/>
</dbReference>
<dbReference type="Proteomes" id="UP000076577">
    <property type="component" value="Unassembled WGS sequence"/>
</dbReference>
<dbReference type="RefSeq" id="WP_139201377.1">
    <property type="nucleotide sequence ID" value="NZ_FOFM01000004.1"/>
</dbReference>
<organism evidence="2 3">
    <name type="scientific">Pseudovibrio axinellae</name>
    <dbReference type="NCBI Taxonomy" id="989403"/>
    <lineage>
        <taxon>Bacteria</taxon>
        <taxon>Pseudomonadati</taxon>
        <taxon>Pseudomonadota</taxon>
        <taxon>Alphaproteobacteria</taxon>
        <taxon>Hyphomicrobiales</taxon>
        <taxon>Stappiaceae</taxon>
        <taxon>Pseudovibrio</taxon>
    </lineage>
</organism>
<accession>A0A165SW96</accession>
<dbReference type="SUPFAM" id="SSF47413">
    <property type="entry name" value="lambda repressor-like DNA-binding domains"/>
    <property type="match status" value="1"/>
</dbReference>
<dbReference type="PATRIC" id="fig|989403.3.peg.5083"/>
<evidence type="ECO:0000313" key="2">
    <source>
        <dbReference type="EMBL" id="KZL04560.1"/>
    </source>
</evidence>
<reference evidence="2 3" key="1">
    <citation type="journal article" date="2016" name="Front. Microbiol.">
        <title>Comparative Genomic Analysis Reveals a Diverse Repertoire of Genes Involved in Prokaryote-Eukaryote Interactions within the Pseudovibrio Genus.</title>
        <authorList>
            <person name="Romano S."/>
            <person name="Fernandez-Guerra A."/>
            <person name="Reen F.J."/>
            <person name="Glockner F.O."/>
            <person name="Crowley S.P."/>
            <person name="O'Sullivan O."/>
            <person name="Cotter P.D."/>
            <person name="Adams C."/>
            <person name="Dobson A.D."/>
            <person name="O'Gara F."/>
        </authorList>
    </citation>
    <scope>NUCLEOTIDE SEQUENCE [LARGE SCALE GENOMIC DNA]</scope>
    <source>
        <strain evidence="2 3">Ad2</strain>
    </source>
</reference>
<evidence type="ECO:0000313" key="3">
    <source>
        <dbReference type="Proteomes" id="UP000076577"/>
    </source>
</evidence>
<dbReference type="Gene3D" id="1.10.260.40">
    <property type="entry name" value="lambda repressor-like DNA-binding domains"/>
    <property type="match status" value="1"/>
</dbReference>
<keyword evidence="3" id="KW-1185">Reference proteome</keyword>
<dbReference type="EMBL" id="LMCB01000161">
    <property type="protein sequence ID" value="KZL04560.1"/>
    <property type="molecule type" value="Genomic_DNA"/>
</dbReference>
<gene>
    <name evidence="2" type="ORF">PsAD2_04643</name>
</gene>
<dbReference type="STRING" id="989403.SAMN05421798_10465"/>
<dbReference type="GO" id="GO:0003677">
    <property type="term" value="F:DNA binding"/>
    <property type="evidence" value="ECO:0007669"/>
    <property type="project" value="InterPro"/>
</dbReference>
<sequence length="147" mass="16474">MEPHERLRTARFNAGFKTATAAAKSLGVNVSTYSSHENGSRAFGHEEAAHYARRLKTSPQFLLYGEGQPREDIKPVADDLTHNLLGEMASNSDRPQTDKLDLELFLKSFEEGIRLEEQILDGRGSIRDLSIIVENIYNAAKNKKTDK</sequence>
<evidence type="ECO:0000259" key="1">
    <source>
        <dbReference type="PROSITE" id="PS50943"/>
    </source>
</evidence>
<dbReference type="InterPro" id="IPR010982">
    <property type="entry name" value="Lambda_DNA-bd_dom_sf"/>
</dbReference>
<dbReference type="InterPro" id="IPR001387">
    <property type="entry name" value="Cro/C1-type_HTH"/>
</dbReference>
<protein>
    <recommendedName>
        <fullName evidence="1">HTH cro/C1-type domain-containing protein</fullName>
    </recommendedName>
</protein>
<name>A0A165SW96_9HYPH</name>